<evidence type="ECO:0000256" key="1">
    <source>
        <dbReference type="SAM" id="Coils"/>
    </source>
</evidence>
<feature type="region of interest" description="Disordered" evidence="2">
    <location>
        <begin position="690"/>
        <end position="723"/>
    </location>
</feature>
<dbReference type="SUPFAM" id="SSF50978">
    <property type="entry name" value="WD40 repeat-like"/>
    <property type="match status" value="1"/>
</dbReference>
<feature type="region of interest" description="Disordered" evidence="2">
    <location>
        <begin position="64"/>
        <end position="259"/>
    </location>
</feature>
<dbReference type="PANTHER" id="PTHR14435">
    <property type="entry name" value="ZINC FINGER PROTEIN 106"/>
    <property type="match status" value="1"/>
</dbReference>
<feature type="region of interest" description="Disordered" evidence="2">
    <location>
        <begin position="799"/>
        <end position="867"/>
    </location>
</feature>
<organism evidence="3 4">
    <name type="scientific">Oedothorax gibbosus</name>
    <dbReference type="NCBI Taxonomy" id="931172"/>
    <lineage>
        <taxon>Eukaryota</taxon>
        <taxon>Metazoa</taxon>
        <taxon>Ecdysozoa</taxon>
        <taxon>Arthropoda</taxon>
        <taxon>Chelicerata</taxon>
        <taxon>Arachnida</taxon>
        <taxon>Araneae</taxon>
        <taxon>Araneomorphae</taxon>
        <taxon>Entelegynae</taxon>
        <taxon>Araneoidea</taxon>
        <taxon>Linyphiidae</taxon>
        <taxon>Erigoninae</taxon>
        <taxon>Oedothorax</taxon>
    </lineage>
</organism>
<feature type="region of interest" description="Disordered" evidence="2">
    <location>
        <begin position="306"/>
        <end position="556"/>
    </location>
</feature>
<feature type="compositionally biased region" description="Polar residues" evidence="2">
    <location>
        <begin position="64"/>
        <end position="78"/>
    </location>
</feature>
<feature type="compositionally biased region" description="Basic and acidic residues" evidence="2">
    <location>
        <begin position="112"/>
        <end position="146"/>
    </location>
</feature>
<feature type="compositionally biased region" description="Polar residues" evidence="2">
    <location>
        <begin position="171"/>
        <end position="192"/>
    </location>
</feature>
<dbReference type="EMBL" id="JAFNEN010000414">
    <property type="protein sequence ID" value="KAG8183503.1"/>
    <property type="molecule type" value="Genomic_DNA"/>
</dbReference>
<dbReference type="GO" id="GO:0003723">
    <property type="term" value="F:RNA binding"/>
    <property type="evidence" value="ECO:0007669"/>
    <property type="project" value="InterPro"/>
</dbReference>
<proteinExistence type="predicted"/>
<feature type="compositionally biased region" description="Polar residues" evidence="2">
    <location>
        <begin position="1"/>
        <end position="17"/>
    </location>
</feature>
<evidence type="ECO:0000313" key="3">
    <source>
        <dbReference type="EMBL" id="KAG8183503.1"/>
    </source>
</evidence>
<feature type="compositionally biased region" description="Polar residues" evidence="2">
    <location>
        <begin position="201"/>
        <end position="218"/>
    </location>
</feature>
<feature type="coiled-coil region" evidence="1">
    <location>
        <begin position="728"/>
        <end position="776"/>
    </location>
</feature>
<feature type="region of interest" description="Disordered" evidence="2">
    <location>
        <begin position="1"/>
        <end position="28"/>
    </location>
</feature>
<evidence type="ECO:0000256" key="2">
    <source>
        <dbReference type="SAM" id="MobiDB-lite"/>
    </source>
</evidence>
<dbReference type="InterPro" id="IPR015943">
    <property type="entry name" value="WD40/YVTN_repeat-like_dom_sf"/>
</dbReference>
<comment type="caution">
    <text evidence="3">The sequence shown here is derived from an EMBL/GenBank/DDBJ whole genome shotgun (WGS) entry which is preliminary data.</text>
</comment>
<feature type="compositionally biased region" description="Polar residues" evidence="2">
    <location>
        <begin position="151"/>
        <end position="164"/>
    </location>
</feature>
<gene>
    <name evidence="3" type="ORF">JTE90_003854</name>
</gene>
<feature type="compositionally biased region" description="Polar residues" evidence="2">
    <location>
        <begin position="87"/>
        <end position="97"/>
    </location>
</feature>
<feature type="compositionally biased region" description="Basic and acidic residues" evidence="2">
    <location>
        <begin position="398"/>
        <end position="414"/>
    </location>
</feature>
<feature type="compositionally biased region" description="Low complexity" evidence="2">
    <location>
        <begin position="98"/>
        <end position="111"/>
    </location>
</feature>
<reference evidence="3 4" key="1">
    <citation type="journal article" date="2022" name="Nat. Ecol. Evol.">
        <title>A masculinizing supergene underlies an exaggerated male reproductive morph in a spider.</title>
        <authorList>
            <person name="Hendrickx F."/>
            <person name="De Corte Z."/>
            <person name="Sonet G."/>
            <person name="Van Belleghem S.M."/>
            <person name="Kostlbacher S."/>
            <person name="Vangestel C."/>
        </authorList>
    </citation>
    <scope>NUCLEOTIDE SEQUENCE [LARGE SCALE GENOMIC DNA]</scope>
    <source>
        <strain evidence="3">W744_W776</strain>
    </source>
</reference>
<dbReference type="InterPro" id="IPR042622">
    <property type="entry name" value="Znf106"/>
</dbReference>
<keyword evidence="1" id="KW-0175">Coiled coil</keyword>
<protein>
    <recommendedName>
        <fullName evidence="5">Zinc finger protein 106</fullName>
    </recommendedName>
</protein>
<evidence type="ECO:0008006" key="5">
    <source>
        <dbReference type="Google" id="ProtNLM"/>
    </source>
</evidence>
<dbReference type="GO" id="GO:0016020">
    <property type="term" value="C:membrane"/>
    <property type="evidence" value="ECO:0007669"/>
    <property type="project" value="TreeGrafter"/>
</dbReference>
<dbReference type="GO" id="GO:0017124">
    <property type="term" value="F:SH3 domain binding"/>
    <property type="evidence" value="ECO:0007669"/>
    <property type="project" value="TreeGrafter"/>
</dbReference>
<dbReference type="AlphaFoldDB" id="A0AAV6UI88"/>
<feature type="compositionally biased region" description="Low complexity" evidence="2">
    <location>
        <begin position="829"/>
        <end position="848"/>
    </location>
</feature>
<dbReference type="Proteomes" id="UP000827092">
    <property type="component" value="Unassembled WGS sequence"/>
</dbReference>
<name>A0AAV6UI88_9ARAC</name>
<dbReference type="GO" id="GO:0005829">
    <property type="term" value="C:cytosol"/>
    <property type="evidence" value="ECO:0007669"/>
    <property type="project" value="TreeGrafter"/>
</dbReference>
<keyword evidence="4" id="KW-1185">Reference proteome</keyword>
<evidence type="ECO:0000313" key="4">
    <source>
        <dbReference type="Proteomes" id="UP000827092"/>
    </source>
</evidence>
<feature type="compositionally biased region" description="Polar residues" evidence="2">
    <location>
        <begin position="377"/>
        <end position="394"/>
    </location>
</feature>
<dbReference type="InterPro" id="IPR036322">
    <property type="entry name" value="WD40_repeat_dom_sf"/>
</dbReference>
<sequence length="1279" mass="141997">MSSKSESPNNESVSQGPESLKNDKSKYHSNGICFLCNNKVSKRNWLNHAEGKKHKNNLKKILQRQGNKNNADSNSPHRSNLIKVNTEPKTTQNNANYNEKSQTSSESSSKVNESKETSKIKEPKETAKINEPKETAKVNKPKESSKLKVPNETTKVNEPITTEQLPPKIGATNSNSSNLISPNRRQSMSGQNKPYYEKSHSQSNRGPSQRPRNQQFQDPTGRRLPYHQRYQGPTNQGGYEYEDRNGYPPFDPKYRYFAKHANPNPQDLFFVDSEGAHNQQAYNHDQNYFPFDAAEYPLECLSDCSGEKARSKNSERDSTKPSEELKFPKATPLKRIDQSVRAIRNSSTVSKNSGDSRAEKDSSDGAKVSRSKPPKRINQSVRAIRNASTTSRNSMDSDDSHQDGSSDKHSKKNEGVSGKRIAHWINPSNPKDEAEVRRLVTNFSKSRKKENLVMLKQQSGDRSGEISEPFDADKCLSSPQSEDSSIEILEPSPPKRVISNSKRKNLNLEPDSPISNQSPKANSAKIVARPRASSGELKRKSQSEQPKSKKRLTSSEDLSSILDSVVRGDNVPKMSIDANNILVNNNLNQLFQEINKEPTPVTVMPKKEPVYSIETAPTIQDQLQDFLQGQESTFALSNEATMTPVESLINLFASGNIKVKKEFDDPLIDAIRNLDPAVLNKVCDNQPSLNPTNVASPAQPLPQETCPSPAPVAENPPAKPSPSVTMSLKAILKELEKISKKEKRIKESLQEADQKIQEYQILLDEWKTKKLKIQSEEEILGHQRNTLVKSMNDLVDDDFTIPNFQEDTTSDSSTDRLSPVDTPNAEPCTNSSPVLSSSQSPNSTPQNTLAKEVLSSSASVRKDRVSPVEEEIAILPAPCKSDNIPVIDLAEDPDEHNDISRASLAEDFINDKLSNWKEISAHQVAVNALEVYGGYVYTCSIDGTAKRFDLKDSSKTVTYQHEKKNVTQLCVERINGLTVLFTVCSASLSISAFKAEDGTLLNTLNFQSSVASICRGKDKIYVGLRDGTIFTCNWKDQKEIVNIGDNLRSIALTYQGCISILITLSVNGNVSIRDAERNGLLIRTAKSVKNVPLSMKVHGDCIYLSGSGHVIILEIGTGKCVGQYDIAHPYTSLTPSHGYIFTTSYSGLVRCYSQFGNEVAQVYYGAGNNSLTCICIYNDWVFTGNRFGAVDVFKFNPNSSLPCQVGKCDLVFSREKDLERHILSGTDHDIPSGGSKCAWRSCRQTIPKNCGVEAIKSHIQEHIQALHFQDEQTLFNISL</sequence>
<dbReference type="PANTHER" id="PTHR14435:SF2">
    <property type="entry name" value="ZINC FINGER PROTEIN 106"/>
    <property type="match status" value="1"/>
</dbReference>
<dbReference type="Gene3D" id="2.130.10.10">
    <property type="entry name" value="YVTN repeat-like/Quinoprotein amine dehydrogenase"/>
    <property type="match status" value="1"/>
</dbReference>
<feature type="compositionally biased region" description="Basic and acidic residues" evidence="2">
    <location>
        <begin position="354"/>
        <end position="364"/>
    </location>
</feature>
<feature type="compositionally biased region" description="Polar residues" evidence="2">
    <location>
        <begin position="344"/>
        <end position="353"/>
    </location>
</feature>
<accession>A0AAV6UI88</accession>
<feature type="compositionally biased region" description="Basic and acidic residues" evidence="2">
    <location>
        <begin position="306"/>
        <end position="327"/>
    </location>
</feature>